<feature type="binding site" evidence="1">
    <location>
        <position position="363"/>
    </location>
    <ligand>
        <name>Zn(2+)</name>
        <dbReference type="ChEBI" id="CHEBI:29105"/>
        <note>catalytic</note>
    </ligand>
</feature>
<feature type="chain" id="PRO_5035948082" evidence="2">
    <location>
        <begin position="22"/>
        <end position="561"/>
    </location>
</feature>
<comment type="cofactor">
    <cofactor evidence="1">
        <name>Zn(2+)</name>
        <dbReference type="ChEBI" id="CHEBI:29105"/>
    </cofactor>
    <text evidence="1">Binds 1 zinc ion per subunit.</text>
</comment>
<dbReference type="Gene3D" id="2.60.40.1730">
    <property type="entry name" value="tricorn interacting facor f3 domain"/>
    <property type="match status" value="1"/>
</dbReference>
<dbReference type="CDD" id="cd09603">
    <property type="entry name" value="M1_APN_like"/>
    <property type="match status" value="1"/>
</dbReference>
<dbReference type="EMBL" id="JAGKSB010000011">
    <property type="protein sequence ID" value="MBP3943877.1"/>
    <property type="molecule type" value="Genomic_DNA"/>
</dbReference>
<dbReference type="PANTHER" id="PTHR45726:SF3">
    <property type="entry name" value="LEUKOTRIENE A-4 HYDROLASE"/>
    <property type="match status" value="1"/>
</dbReference>
<keyword evidence="1" id="KW-0479">Metal-binding</keyword>
<keyword evidence="5" id="KW-1185">Reference proteome</keyword>
<dbReference type="PANTHER" id="PTHR45726">
    <property type="entry name" value="LEUKOTRIENE A-4 HYDROLASE"/>
    <property type="match status" value="1"/>
</dbReference>
<evidence type="ECO:0000259" key="3">
    <source>
        <dbReference type="Pfam" id="PF01433"/>
    </source>
</evidence>
<reference evidence="4" key="1">
    <citation type="submission" date="2021-03" db="EMBL/GenBank/DDBJ databases">
        <authorList>
            <person name="Lu T."/>
            <person name="Wang Q."/>
            <person name="Han X."/>
        </authorList>
    </citation>
    <scope>NUCLEOTIDE SEQUENCE</scope>
    <source>
        <strain evidence="4">WQ 2009</strain>
    </source>
</reference>
<dbReference type="InterPro" id="IPR014782">
    <property type="entry name" value="Peptidase_M1_dom"/>
</dbReference>
<dbReference type="GO" id="GO:0008270">
    <property type="term" value="F:zinc ion binding"/>
    <property type="evidence" value="ECO:0007669"/>
    <property type="project" value="InterPro"/>
</dbReference>
<evidence type="ECO:0000313" key="5">
    <source>
        <dbReference type="Proteomes" id="UP000679691"/>
    </source>
</evidence>
<comment type="caution">
    <text evidence="4">The sequence shown here is derived from an EMBL/GenBank/DDBJ whole genome shotgun (WGS) entry which is preliminary data.</text>
</comment>
<dbReference type="Proteomes" id="UP000679691">
    <property type="component" value="Unassembled WGS sequence"/>
</dbReference>
<dbReference type="InterPro" id="IPR042097">
    <property type="entry name" value="Aminopeptidase_N-like_N_sf"/>
</dbReference>
<accession>A0A8T4HEX7</accession>
<name>A0A8T4HEX7_9SPHI</name>
<keyword evidence="2" id="KW-0732">Signal</keyword>
<evidence type="ECO:0000313" key="4">
    <source>
        <dbReference type="EMBL" id="MBP3943877.1"/>
    </source>
</evidence>
<dbReference type="SUPFAM" id="SSF63737">
    <property type="entry name" value="Leukotriene A4 hydrolase N-terminal domain"/>
    <property type="match status" value="1"/>
</dbReference>
<dbReference type="InterPro" id="IPR027268">
    <property type="entry name" value="Peptidase_M4/M1_CTD_sf"/>
</dbReference>
<protein>
    <submittedName>
        <fullName evidence="4">M1 family metallopeptidase</fullName>
    </submittedName>
</protein>
<dbReference type="GO" id="GO:0008237">
    <property type="term" value="F:metallopeptidase activity"/>
    <property type="evidence" value="ECO:0007669"/>
    <property type="project" value="InterPro"/>
</dbReference>
<feature type="signal peptide" evidence="2">
    <location>
        <begin position="1"/>
        <end position="21"/>
    </location>
</feature>
<evidence type="ECO:0000256" key="1">
    <source>
        <dbReference type="PIRSR" id="PIRSR634015-3"/>
    </source>
</evidence>
<dbReference type="Pfam" id="PF01433">
    <property type="entry name" value="Peptidase_M1"/>
    <property type="match status" value="1"/>
</dbReference>
<feature type="binding site" evidence="1">
    <location>
        <position position="344"/>
    </location>
    <ligand>
        <name>Zn(2+)</name>
        <dbReference type="ChEBI" id="CHEBI:29105"/>
        <note>catalytic</note>
    </ligand>
</feature>
<dbReference type="SUPFAM" id="SSF55486">
    <property type="entry name" value="Metalloproteases ('zincins'), catalytic domain"/>
    <property type="match status" value="1"/>
</dbReference>
<gene>
    <name evidence="4" type="ORF">J5U18_09910</name>
</gene>
<sequence>MKSNTFFALALALLFPIFSQAQLPGFTNDQHTRADSLRGTLTPLRSCYDVNYYHLDVKVDIPNRAIAGSNLIQFTATEDFEKLQFDLFDDLKIDYIQYHGEKLPYKREFNAVFVAFPKTIKKGSLDAFQVFYSGRPRQANRAPWDGGFDWKIDSQGKPWVATACQGLGASAWWPNKDHQSDEVDSMLISVAVPSALMNISNGRLRSTEKLKGGYTKYNWFVANPINNYNVALNIGDYVNLKDSYTGEKGVLDIDYYVLRENKDRAFNHLSKNTKDVLQALEHWFGPYPWYEDGYKLVETSHLGMEHQSAIAYGNKYMNGYLGRDGSGTGYGNKWDFIIIHESGHEWFGNNITAKDLADMWIHESFTNYSESLFIEYFYGKQAAQDYLYGNRKGILNDRPLYGIPNVNKSGSGDMYLKGGVLMNQVRTIINDDRKWSAILRGLNTKFYHKTVDYKDIVGYITAASGIDFNPIFEQYVRFKTLPTLEVYFDQEGKIYGRWNAEATNFTMPIAIQNTNGSYEMVTITNKYRPLGISGLTKNSFKIDEQNFYVGLLIQDFQYPKK</sequence>
<evidence type="ECO:0000256" key="2">
    <source>
        <dbReference type="SAM" id="SignalP"/>
    </source>
</evidence>
<dbReference type="InterPro" id="IPR034015">
    <property type="entry name" value="M1_LTA4H"/>
</dbReference>
<keyword evidence="1" id="KW-0862">Zinc</keyword>
<organism evidence="4 5">
    <name type="scientific">Rhinopithecimicrobium faecis</name>
    <dbReference type="NCBI Taxonomy" id="2820698"/>
    <lineage>
        <taxon>Bacteria</taxon>
        <taxon>Pseudomonadati</taxon>
        <taxon>Bacteroidota</taxon>
        <taxon>Sphingobacteriia</taxon>
        <taxon>Sphingobacteriales</taxon>
        <taxon>Sphingobacteriaceae</taxon>
        <taxon>Rhinopithecimicrobium</taxon>
    </lineage>
</organism>
<feature type="domain" description="Peptidase M1 membrane alanine aminopeptidase" evidence="3">
    <location>
        <begin position="273"/>
        <end position="475"/>
    </location>
</feature>
<proteinExistence type="predicted"/>
<dbReference type="AlphaFoldDB" id="A0A8T4HEX7"/>
<dbReference type="Gene3D" id="1.10.390.10">
    <property type="entry name" value="Neutral Protease Domain 2"/>
    <property type="match status" value="1"/>
</dbReference>
<feature type="binding site" evidence="1">
    <location>
        <position position="340"/>
    </location>
    <ligand>
        <name>Zn(2+)</name>
        <dbReference type="ChEBI" id="CHEBI:29105"/>
        <note>catalytic</note>
    </ligand>
</feature>